<dbReference type="SUPFAM" id="SSF52047">
    <property type="entry name" value="RNI-like"/>
    <property type="match status" value="1"/>
</dbReference>
<feature type="non-terminal residue" evidence="1">
    <location>
        <position position="1"/>
    </location>
</feature>
<evidence type="ECO:0000313" key="1">
    <source>
        <dbReference type="EMBL" id="TBT97705.1"/>
    </source>
</evidence>
<dbReference type="InterPro" id="IPR032675">
    <property type="entry name" value="LRR_dom_sf"/>
</dbReference>
<gene>
    <name evidence="1" type="ORF">CWI37_2120p0010</name>
</gene>
<evidence type="ECO:0000313" key="2">
    <source>
        <dbReference type="Proteomes" id="UP000292362"/>
    </source>
</evidence>
<dbReference type="Gene3D" id="3.80.10.10">
    <property type="entry name" value="Ribonuclease Inhibitor"/>
    <property type="match status" value="1"/>
</dbReference>
<proteinExistence type="predicted"/>
<dbReference type="Proteomes" id="UP000292362">
    <property type="component" value="Unassembled WGS sequence"/>
</dbReference>
<protein>
    <submittedName>
        <fullName evidence="1">Uncharacterized protein</fullName>
    </submittedName>
</protein>
<dbReference type="VEuPathDB" id="MicrosporidiaDB:CWI37_2120p0010"/>
<dbReference type="AlphaFoldDB" id="A0A4Q9KT64"/>
<accession>A0A4Q9KT64</accession>
<sequence>KIIESLLFSLKNILNLETELLKEELLNSLNENLLSDRMSLLIFDIFNKFSFGNQALSKKALHYSIKTGNSLYIYERMVIDLLLCRKSTTILRNNVIFMIYILNYKKIKIFRLNCETMMKISLILDLIVNIVEDVILFWLRLDDNTLSFINNSDFFKKIKHMYLIDPKKCDRFKLASIAIVNLRSIILFEYMKSYSSIDISENFLRLLYRATENEIYEGNKIPFTLVKTMSRKELPLESILNLDNQSIGEFKNIFFDFFSSTVYEYFIYKFYGIISQNKIVDISNLQIKNSRLKEINSLKLFLNYRIRKIKISNCDINLRILKIIFEFKFLKDLTLSEFFAYYTTIIITESLTLSNNSILGFKNGTTDIISPKIQHLNFKNFNLNAENQNIFSHLKKLKSLKISNCKFDNIYFCNIFDTSTEYSITEIYFEEIFLYSNDILFLKSLPILKKLTFKNCEFNCDCFKLITSKNLKNLSKISCFYTSEYENSETIINYFKEEFSNDMLDFIHVFNLNPS</sequence>
<name>A0A4Q9KT64_9MICR</name>
<reference evidence="1 2" key="1">
    <citation type="submission" date="2017-12" db="EMBL/GenBank/DDBJ databases">
        <authorList>
            <person name="Pombert J.-F."/>
            <person name="Haag K.L."/>
            <person name="Ebert D."/>
        </authorList>
    </citation>
    <scope>NUCLEOTIDE SEQUENCE [LARGE SCALE GENOMIC DNA]</scope>
    <source>
        <strain evidence="1">FI-OER-3-3</strain>
    </source>
</reference>
<dbReference type="EMBL" id="PITJ01002120">
    <property type="protein sequence ID" value="TBT97705.1"/>
    <property type="molecule type" value="Genomic_DNA"/>
</dbReference>
<comment type="caution">
    <text evidence="1">The sequence shown here is derived from an EMBL/GenBank/DDBJ whole genome shotgun (WGS) entry which is preliminary data.</text>
</comment>
<organism evidence="1 2">
    <name type="scientific">Hamiltosporidium tvaerminnensis</name>
    <dbReference type="NCBI Taxonomy" id="1176355"/>
    <lineage>
        <taxon>Eukaryota</taxon>
        <taxon>Fungi</taxon>
        <taxon>Fungi incertae sedis</taxon>
        <taxon>Microsporidia</taxon>
        <taxon>Dubosqiidae</taxon>
        <taxon>Hamiltosporidium</taxon>
    </lineage>
</organism>